<evidence type="ECO:0000256" key="2">
    <source>
        <dbReference type="ARBA" id="ARBA00022670"/>
    </source>
</evidence>
<dbReference type="GO" id="GO:0006508">
    <property type="term" value="P:proteolysis"/>
    <property type="evidence" value="ECO:0007669"/>
    <property type="project" value="UniProtKB-KW"/>
</dbReference>
<reference evidence="8 9" key="1">
    <citation type="journal article" date="2016" name="Genome Announc.">
        <title>Whole-Genome Sequence of Rummeliibacillus stabekisii Strain PP9 Isolated from Antarctic Soil.</title>
        <authorList>
            <person name="da Mota F.F."/>
            <person name="Vollu R.E."/>
            <person name="Jurelevicius D."/>
            <person name="Seldin L."/>
        </authorList>
    </citation>
    <scope>NUCLEOTIDE SEQUENCE [LARGE SCALE GENOMIC DNA]</scope>
    <source>
        <strain evidence="8 9">PP9</strain>
    </source>
</reference>
<name>A0A143H8B9_9BACL</name>
<dbReference type="InterPro" id="IPR023827">
    <property type="entry name" value="Peptidase_S8_Asp-AS"/>
</dbReference>
<dbReference type="InterPro" id="IPR015500">
    <property type="entry name" value="Peptidase_S8_subtilisin-rel"/>
</dbReference>
<feature type="active site" description="Charge relay system" evidence="5">
    <location>
        <position position="192"/>
    </location>
</feature>
<dbReference type="Gene3D" id="3.40.50.200">
    <property type="entry name" value="Peptidase S8/S53 domain"/>
    <property type="match status" value="1"/>
</dbReference>
<dbReference type="STRING" id="241244.ATY39_00185"/>
<evidence type="ECO:0000256" key="1">
    <source>
        <dbReference type="ARBA" id="ARBA00011073"/>
    </source>
</evidence>
<keyword evidence="4 5" id="KW-0720">Serine protease</keyword>
<keyword evidence="3 5" id="KW-0378">Hydrolase</keyword>
<organism evidence="8 9">
    <name type="scientific">Rummeliibacillus stabekisii</name>
    <dbReference type="NCBI Taxonomy" id="241244"/>
    <lineage>
        <taxon>Bacteria</taxon>
        <taxon>Bacillati</taxon>
        <taxon>Bacillota</taxon>
        <taxon>Bacilli</taxon>
        <taxon>Bacillales</taxon>
        <taxon>Caryophanaceae</taxon>
        <taxon>Rummeliibacillus</taxon>
    </lineage>
</organism>
<dbReference type="InterPro" id="IPR037045">
    <property type="entry name" value="S8pro/Inhibitor_I9_sf"/>
</dbReference>
<keyword evidence="9" id="KW-1185">Reference proteome</keyword>
<protein>
    <recommendedName>
        <fullName evidence="7">Peptidase S8/S53 domain-containing protein</fullName>
    </recommendedName>
</protein>
<dbReference type="PANTHER" id="PTHR43806:SF11">
    <property type="entry name" value="CEREVISIN-RELATED"/>
    <property type="match status" value="1"/>
</dbReference>
<gene>
    <name evidence="8" type="ORF">ATY39_00185</name>
</gene>
<evidence type="ECO:0000256" key="5">
    <source>
        <dbReference type="PROSITE-ProRule" id="PRU01240"/>
    </source>
</evidence>
<evidence type="ECO:0000259" key="7">
    <source>
        <dbReference type="Pfam" id="PF00082"/>
    </source>
</evidence>
<evidence type="ECO:0000313" key="9">
    <source>
        <dbReference type="Proteomes" id="UP000076021"/>
    </source>
</evidence>
<dbReference type="Proteomes" id="UP000076021">
    <property type="component" value="Chromosome"/>
</dbReference>
<accession>A0A143H8B9</accession>
<dbReference type="PROSITE" id="PS51892">
    <property type="entry name" value="SUBTILASE"/>
    <property type="match status" value="1"/>
</dbReference>
<dbReference type="InterPro" id="IPR000209">
    <property type="entry name" value="Peptidase_S8/S53_dom"/>
</dbReference>
<dbReference type="PROSITE" id="PS00137">
    <property type="entry name" value="SUBTILASE_HIS"/>
    <property type="match status" value="1"/>
</dbReference>
<dbReference type="InterPro" id="IPR050131">
    <property type="entry name" value="Peptidase_S8_subtilisin-like"/>
</dbReference>
<evidence type="ECO:0000256" key="3">
    <source>
        <dbReference type="ARBA" id="ARBA00022801"/>
    </source>
</evidence>
<dbReference type="KEGG" id="rst:ATY39_00185"/>
<dbReference type="PROSITE" id="PS00136">
    <property type="entry name" value="SUBTILASE_ASP"/>
    <property type="match status" value="1"/>
</dbReference>
<dbReference type="Gene3D" id="3.30.70.80">
    <property type="entry name" value="Peptidase S8 propeptide/proteinase inhibitor I9"/>
    <property type="match status" value="1"/>
</dbReference>
<feature type="active site" description="Charge relay system" evidence="5">
    <location>
        <position position="236"/>
    </location>
</feature>
<evidence type="ECO:0000313" key="8">
    <source>
        <dbReference type="EMBL" id="AMW97964.1"/>
    </source>
</evidence>
<dbReference type="GO" id="GO:0004252">
    <property type="term" value="F:serine-type endopeptidase activity"/>
    <property type="evidence" value="ECO:0007669"/>
    <property type="project" value="UniProtKB-UniRule"/>
</dbReference>
<feature type="domain" description="Peptidase S8/S53" evidence="7">
    <location>
        <begin position="183"/>
        <end position="429"/>
    </location>
</feature>
<keyword evidence="2 5" id="KW-0645">Protease</keyword>
<dbReference type="Pfam" id="PF00082">
    <property type="entry name" value="Peptidase_S8"/>
    <property type="match status" value="1"/>
</dbReference>
<dbReference type="InterPro" id="IPR036852">
    <property type="entry name" value="Peptidase_S8/S53_dom_sf"/>
</dbReference>
<dbReference type="PRINTS" id="PR00723">
    <property type="entry name" value="SUBTILISIN"/>
</dbReference>
<evidence type="ECO:0000256" key="4">
    <source>
        <dbReference type="ARBA" id="ARBA00022825"/>
    </source>
</evidence>
<dbReference type="InterPro" id="IPR022398">
    <property type="entry name" value="Peptidase_S8_His-AS"/>
</dbReference>
<dbReference type="PANTHER" id="PTHR43806">
    <property type="entry name" value="PEPTIDASE S8"/>
    <property type="match status" value="1"/>
</dbReference>
<feature type="active site" description="Charge relay system" evidence="5">
    <location>
        <position position="400"/>
    </location>
</feature>
<dbReference type="EMBL" id="CP014806">
    <property type="protein sequence ID" value="AMW97964.1"/>
    <property type="molecule type" value="Genomic_DNA"/>
</dbReference>
<dbReference type="AlphaFoldDB" id="A0A143H8B9"/>
<comment type="similarity">
    <text evidence="1 5 6">Belongs to the peptidase S8 family.</text>
</comment>
<evidence type="ECO:0000256" key="6">
    <source>
        <dbReference type="RuleBase" id="RU003355"/>
    </source>
</evidence>
<dbReference type="SUPFAM" id="SSF52743">
    <property type="entry name" value="Subtilisin-like"/>
    <property type="match status" value="1"/>
</dbReference>
<reference evidence="9" key="2">
    <citation type="submission" date="2016-03" db="EMBL/GenBank/DDBJ databases">
        <authorList>
            <person name="Ploux O."/>
        </authorList>
    </citation>
    <scope>NUCLEOTIDE SEQUENCE [LARGE SCALE GENOMIC DNA]</scope>
    <source>
        <strain evidence="9">PP9</strain>
    </source>
</reference>
<dbReference type="PROSITE" id="PS00138">
    <property type="entry name" value="SUBTILASE_SER"/>
    <property type="match status" value="1"/>
</dbReference>
<proteinExistence type="inferred from homology"/>
<dbReference type="InterPro" id="IPR023828">
    <property type="entry name" value="Peptidase_S8_Ser-AS"/>
</dbReference>
<sequence length="813" mass="89379">MKGFKHFLMFTITCLFLSGLQMNIEAKGSDRITNKFDHTIKIQSNLEQKVNKSKKGKIKVIVQLEEKFTPEGRVSTSQKDKQESNIQETQDTVIEDLDNKEQDVSGHISKFKTIPYMSMEVDEEGLKALAENPDVKSITEDAVISKSDIKTNSNFLEDKLRAKDIFTNSLMNAESAWSAGFTGKGKSVAILDTGVDRSHPFLKDKVVYEACFSSNRNCDGKTATTGEGAANDTEGHGTHVAGIAAGNTTNFSGVAKEANILAIKVLADKDGEGNFSDLLNGLERVYLLRNQYDISAINMSLGGGKYSSTCDSSYTSIKNIVDNLKSAGIATIAASGNDSYKSALSAPACISSVVSVGSTNDYDQVSSFSNSVSFLDLLAPGDPVYSSLPGGGYGYLSGTSMATPQVTGGFALVRQKYPNSTVDQILSYMKEDGVSVKDKANNIPTPRLDFSWMRAILITLDRVQKPILQGEIIEWTDVPNAFQYEVELYKDNTIIYTTRVDGTVHEINLSSKMESSGSYTVTVRAIGDGAHYQDGPVSAYSDASNIISTLQQVKKPIWDGNTIRWDEVTDASQYMIKLYNGKTLIQTQTVQNNVLQYNFEKQMVKPGSYTVTVQAIGDSVNYRDSIVSSPSEVNKKLTTLAKPQKPTWSGDSIHWKTVEHTKTVELRLYRGKTLILSKRVAAGDRKYNLSSKMKNSGEYTVTIKAIGDNKSYKSGAASVHSDKKITLKQVPKPTWKGTVIQWHSVAKASKYELKLYRGSKLVFTKHVTASNHKYSYASKMKVRGTYTVTVEAIGNHKTYRNGPISHRSVGKKR</sequence>